<evidence type="ECO:0000256" key="6">
    <source>
        <dbReference type="ARBA" id="ARBA00023601"/>
    </source>
</evidence>
<accession>A0A921GBE5</accession>
<dbReference type="GO" id="GO:0046872">
    <property type="term" value="F:metal ion binding"/>
    <property type="evidence" value="ECO:0007669"/>
    <property type="project" value="UniProtKB-KW"/>
</dbReference>
<keyword evidence="2" id="KW-0949">S-adenosyl-L-methionine</keyword>
<dbReference type="GO" id="GO:0051536">
    <property type="term" value="F:iron-sulfur cluster binding"/>
    <property type="evidence" value="ECO:0007669"/>
    <property type="project" value="UniProtKB-KW"/>
</dbReference>
<sequence>MISLLQDLSRNINNIRLYNNQIFKTNKIDKNRINILSDEKQSYIFIPENMCLFQSTLIIDNIENIQNDPLIQQAIRIGLIPLVESKINEVNLENKWSKIGIHFFLTSKCNMTCDYCVFSKKNVYSKYTDEFSFEEIVNRIQEIVNVIQPQEIDFTFTGGEPFLEFKRMQMLVNFIKNFCKNKKISFSFQVTTNGTILTKQMLLFLVENKIKVTISVDGNRDWYNKTYNENIFNIIMHNFNILKKFCICNIHMTIEKEPVNLEERLLFLYGLTPNNLIVSPDILNPISNDTIEKIIEIDKHQILSQNKMINYSFKRIFNIINNFEYHDFGCGAGKNLFAINNHGKIIPCSYFHGIEKQTFNSMETLNQHNTSISVNKNIVCKNCISKYICGGGCLYKQHLTDYEVINESSIKSFCLYLNTVLKYIIYNFTKIKSL</sequence>
<evidence type="ECO:0000256" key="4">
    <source>
        <dbReference type="ARBA" id="ARBA00023004"/>
    </source>
</evidence>
<comment type="similarity">
    <text evidence="6">Belongs to the radical SAM superfamily. Anaerobic sulfatase-maturating enzyme family.</text>
</comment>
<dbReference type="SUPFAM" id="SSF102114">
    <property type="entry name" value="Radical SAM enzymes"/>
    <property type="match status" value="1"/>
</dbReference>
<dbReference type="PANTHER" id="PTHR43273:SF3">
    <property type="entry name" value="ANAEROBIC SULFATASE-MATURATING ENZYME HOMOLOG ASLB-RELATED"/>
    <property type="match status" value="1"/>
</dbReference>
<evidence type="ECO:0000256" key="1">
    <source>
        <dbReference type="ARBA" id="ARBA00001966"/>
    </source>
</evidence>
<dbReference type="SFLD" id="SFLDS00029">
    <property type="entry name" value="Radical_SAM"/>
    <property type="match status" value="1"/>
</dbReference>
<evidence type="ECO:0000256" key="5">
    <source>
        <dbReference type="ARBA" id="ARBA00023014"/>
    </source>
</evidence>
<dbReference type="SFLD" id="SFLDG01386">
    <property type="entry name" value="main_SPASM_domain-containing"/>
    <property type="match status" value="1"/>
</dbReference>
<keyword evidence="3" id="KW-0479">Metal-binding</keyword>
<keyword evidence="5" id="KW-0411">Iron-sulfur</keyword>
<dbReference type="PROSITE" id="PS51918">
    <property type="entry name" value="RADICAL_SAM"/>
    <property type="match status" value="1"/>
</dbReference>
<comment type="cofactor">
    <cofactor evidence="1">
        <name>[4Fe-4S] cluster</name>
        <dbReference type="ChEBI" id="CHEBI:49883"/>
    </cofactor>
</comment>
<reference evidence="8" key="2">
    <citation type="submission" date="2021-09" db="EMBL/GenBank/DDBJ databases">
        <authorList>
            <person name="Gilroy R."/>
        </authorList>
    </citation>
    <scope>NUCLEOTIDE SEQUENCE</scope>
    <source>
        <strain evidence="8">CHK193-16274</strain>
    </source>
</reference>
<dbReference type="Pfam" id="PF04055">
    <property type="entry name" value="Radical_SAM"/>
    <property type="match status" value="1"/>
</dbReference>
<proteinExistence type="inferred from homology"/>
<evidence type="ECO:0000313" key="8">
    <source>
        <dbReference type="EMBL" id="HJF40382.1"/>
    </source>
</evidence>
<dbReference type="SFLD" id="SFLDG01067">
    <property type="entry name" value="SPASM/twitch_domain_containing"/>
    <property type="match status" value="1"/>
</dbReference>
<dbReference type="InterPro" id="IPR023885">
    <property type="entry name" value="4Fe4S-binding_SPASM_dom"/>
</dbReference>
<dbReference type="Proteomes" id="UP000749320">
    <property type="component" value="Unassembled WGS sequence"/>
</dbReference>
<evidence type="ECO:0000259" key="7">
    <source>
        <dbReference type="PROSITE" id="PS51918"/>
    </source>
</evidence>
<evidence type="ECO:0000256" key="3">
    <source>
        <dbReference type="ARBA" id="ARBA00022723"/>
    </source>
</evidence>
<keyword evidence="4" id="KW-0408">Iron</keyword>
<gene>
    <name evidence="8" type="ORF">K8V91_05605</name>
</gene>
<dbReference type="InterPro" id="IPR007197">
    <property type="entry name" value="rSAM"/>
</dbReference>
<organism evidence="8 9">
    <name type="scientific">Thomasclavelia spiroformis</name>
    <dbReference type="NCBI Taxonomy" id="29348"/>
    <lineage>
        <taxon>Bacteria</taxon>
        <taxon>Bacillati</taxon>
        <taxon>Bacillota</taxon>
        <taxon>Erysipelotrichia</taxon>
        <taxon>Erysipelotrichales</taxon>
        <taxon>Coprobacillaceae</taxon>
        <taxon>Thomasclavelia</taxon>
    </lineage>
</organism>
<dbReference type="GO" id="GO:0016491">
    <property type="term" value="F:oxidoreductase activity"/>
    <property type="evidence" value="ECO:0007669"/>
    <property type="project" value="InterPro"/>
</dbReference>
<dbReference type="SFLD" id="SFLDG01384">
    <property type="entry name" value="thioether_bond_formation_requi"/>
    <property type="match status" value="1"/>
</dbReference>
<feature type="domain" description="Radical SAM core" evidence="7">
    <location>
        <begin position="95"/>
        <end position="312"/>
    </location>
</feature>
<evidence type="ECO:0000313" key="9">
    <source>
        <dbReference type="Proteomes" id="UP000749320"/>
    </source>
</evidence>
<reference evidence="8" key="1">
    <citation type="journal article" date="2021" name="PeerJ">
        <title>Extensive microbial diversity within the chicken gut microbiome revealed by metagenomics and culture.</title>
        <authorList>
            <person name="Gilroy R."/>
            <person name="Ravi A."/>
            <person name="Getino M."/>
            <person name="Pursley I."/>
            <person name="Horton D.L."/>
            <person name="Alikhan N.F."/>
            <person name="Baker D."/>
            <person name="Gharbi K."/>
            <person name="Hall N."/>
            <person name="Watson M."/>
            <person name="Adriaenssens E.M."/>
            <person name="Foster-Nyarko E."/>
            <person name="Jarju S."/>
            <person name="Secka A."/>
            <person name="Antonio M."/>
            <person name="Oren A."/>
            <person name="Chaudhuri R.R."/>
            <person name="La Ragione R."/>
            <person name="Hildebrand F."/>
            <person name="Pallen M.J."/>
        </authorList>
    </citation>
    <scope>NUCLEOTIDE SEQUENCE</scope>
    <source>
        <strain evidence="8">CHK193-16274</strain>
    </source>
</reference>
<dbReference type="AlphaFoldDB" id="A0A921GBE5"/>
<evidence type="ECO:0000256" key="2">
    <source>
        <dbReference type="ARBA" id="ARBA00022691"/>
    </source>
</evidence>
<dbReference type="EMBL" id="DYWV01000193">
    <property type="protein sequence ID" value="HJF40382.1"/>
    <property type="molecule type" value="Genomic_DNA"/>
</dbReference>
<dbReference type="NCBIfam" id="TIGR04085">
    <property type="entry name" value="rSAM_more_4Fe4S"/>
    <property type="match status" value="1"/>
</dbReference>
<dbReference type="InterPro" id="IPR013785">
    <property type="entry name" value="Aldolase_TIM"/>
</dbReference>
<dbReference type="InterPro" id="IPR023867">
    <property type="entry name" value="Sulphatase_maturase_rSAM"/>
</dbReference>
<comment type="caution">
    <text evidence="8">The sequence shown here is derived from an EMBL/GenBank/DDBJ whole genome shotgun (WGS) entry which is preliminary data.</text>
</comment>
<protein>
    <submittedName>
        <fullName evidence="8">4Fe-4S cluster-binding domain-containing protein</fullName>
    </submittedName>
</protein>
<dbReference type="PANTHER" id="PTHR43273">
    <property type="entry name" value="ANAEROBIC SULFATASE-MATURATING ENZYME HOMOLOG ASLB-RELATED"/>
    <property type="match status" value="1"/>
</dbReference>
<dbReference type="InterPro" id="IPR058240">
    <property type="entry name" value="rSAM_sf"/>
</dbReference>
<dbReference type="Gene3D" id="3.20.20.70">
    <property type="entry name" value="Aldolase class I"/>
    <property type="match status" value="1"/>
</dbReference>
<name>A0A921GBE5_9FIRM</name>